<dbReference type="AlphaFoldDB" id="A0A225WYJ5"/>
<feature type="region of interest" description="Disordered" evidence="1">
    <location>
        <begin position="220"/>
        <end position="267"/>
    </location>
</feature>
<reference evidence="4" key="1">
    <citation type="submission" date="2017-03" db="EMBL/GenBank/DDBJ databases">
        <title>Phytopthora megakarya and P. palmivora, two closely related causual agents of cacao black pod achieved similar genome size and gene model numbers by different mechanisms.</title>
        <authorList>
            <person name="Ali S."/>
            <person name="Shao J."/>
            <person name="Larry D.J."/>
            <person name="Kronmiller B."/>
            <person name="Shen D."/>
            <person name="Strem M.D."/>
            <person name="Melnick R.L."/>
            <person name="Guiltinan M.J."/>
            <person name="Tyler B.M."/>
            <person name="Meinhardt L.W."/>
            <person name="Bailey B.A."/>
        </authorList>
    </citation>
    <scope>NUCLEOTIDE SEQUENCE [LARGE SCALE GENOMIC DNA]</scope>
    <source>
        <strain evidence="4">zdho120</strain>
    </source>
</reference>
<feature type="region of interest" description="Disordered" evidence="1">
    <location>
        <begin position="436"/>
        <end position="464"/>
    </location>
</feature>
<dbReference type="OrthoDB" id="167399at2759"/>
<feature type="compositionally biased region" description="Low complexity" evidence="1">
    <location>
        <begin position="16"/>
        <end position="40"/>
    </location>
</feature>
<protein>
    <submittedName>
        <fullName evidence="3">Carbohydrate-binding protein</fullName>
    </submittedName>
</protein>
<sequence length="484" mass="49510">MRTVADVSTDDLVNSLLNSVSSGNTPTSPSTDSTSTSLSSNEDEPATEPPSTPSAPTSAPEAATPNSATSSNETTTKGSAESDDSGGGGAELSIGIAAGVLALVIAALLFLRSRRKRAQKTRESASSPPAGATCLTIPPDRGFKKEQELGMPEMSIELTPGELGMSKGFDMSYASSARSSAASNNYSASVASSTDSSVFNTKGGVSPTFSSRKGASYSYQYRESEENSNADSSGSTTFHLTGLIGNGSTASGRGANPSRAPGSRKLSAPDEYAELVTATNAHGQVDMNNQSPQVMQADFTQSATSNNMDISMGPDGDNQSFLAPLPTRSAPVPAPVPTPAQRPTVVRASEESMGPDSPVAGRGKRTGSVYDSIPKLSGEKMSASKMSASMRSSEAVSTASFLSESSISSTSTRDSAATSARGSAYISSMPLLQQLSSADDSDYGEDLSSERASTESSDSANTARSGSLIALNLEAKDGCSEIAI</sequence>
<feature type="transmembrane region" description="Helical" evidence="2">
    <location>
        <begin position="92"/>
        <end position="111"/>
    </location>
</feature>
<dbReference type="EMBL" id="NBNE01000100">
    <property type="protein sequence ID" value="OWZ22914.1"/>
    <property type="molecule type" value="Genomic_DNA"/>
</dbReference>
<keyword evidence="4" id="KW-1185">Reference proteome</keyword>
<evidence type="ECO:0000313" key="3">
    <source>
        <dbReference type="EMBL" id="OWZ22914.1"/>
    </source>
</evidence>
<keyword evidence="2" id="KW-1133">Transmembrane helix</keyword>
<feature type="compositionally biased region" description="Low complexity" evidence="1">
    <location>
        <begin position="379"/>
        <end position="422"/>
    </location>
</feature>
<comment type="caution">
    <text evidence="3">The sequence shown here is derived from an EMBL/GenBank/DDBJ whole genome shotgun (WGS) entry which is preliminary data.</text>
</comment>
<organism evidence="3 4">
    <name type="scientific">Phytophthora megakarya</name>
    <dbReference type="NCBI Taxonomy" id="4795"/>
    <lineage>
        <taxon>Eukaryota</taxon>
        <taxon>Sar</taxon>
        <taxon>Stramenopiles</taxon>
        <taxon>Oomycota</taxon>
        <taxon>Peronosporomycetes</taxon>
        <taxon>Peronosporales</taxon>
        <taxon>Peronosporaceae</taxon>
        <taxon>Phytophthora</taxon>
    </lineage>
</organism>
<feature type="region of interest" description="Disordered" evidence="1">
    <location>
        <begin position="120"/>
        <end position="139"/>
    </location>
</feature>
<feature type="compositionally biased region" description="Polar residues" evidence="1">
    <location>
        <begin position="220"/>
        <end position="239"/>
    </location>
</feature>
<keyword evidence="2" id="KW-0812">Transmembrane</keyword>
<proteinExistence type="predicted"/>
<feature type="compositionally biased region" description="Low complexity" evidence="1">
    <location>
        <begin position="54"/>
        <end position="79"/>
    </location>
</feature>
<evidence type="ECO:0000256" key="2">
    <source>
        <dbReference type="SAM" id="Phobius"/>
    </source>
</evidence>
<dbReference type="Proteomes" id="UP000198211">
    <property type="component" value="Unassembled WGS sequence"/>
</dbReference>
<gene>
    <name evidence="3" type="ORF">PHMEG_0002315</name>
</gene>
<name>A0A225WYJ5_9STRA</name>
<keyword evidence="2" id="KW-0472">Membrane</keyword>
<feature type="region of interest" description="Disordered" evidence="1">
    <location>
        <begin position="311"/>
        <end position="422"/>
    </location>
</feature>
<evidence type="ECO:0000256" key="1">
    <source>
        <dbReference type="SAM" id="MobiDB-lite"/>
    </source>
</evidence>
<accession>A0A225WYJ5</accession>
<feature type="region of interest" description="Disordered" evidence="1">
    <location>
        <begin position="16"/>
        <end position="88"/>
    </location>
</feature>
<dbReference type="STRING" id="4795.A0A225WYJ5"/>
<evidence type="ECO:0000313" key="4">
    <source>
        <dbReference type="Proteomes" id="UP000198211"/>
    </source>
</evidence>